<feature type="region of interest" description="Disordered" evidence="5">
    <location>
        <begin position="285"/>
        <end position="306"/>
    </location>
</feature>
<evidence type="ECO:0000313" key="6">
    <source>
        <dbReference type="EMBL" id="CAD7631875.1"/>
    </source>
</evidence>
<evidence type="ECO:0000256" key="3">
    <source>
        <dbReference type="ARBA" id="ARBA00029872"/>
    </source>
</evidence>
<dbReference type="OrthoDB" id="1874341at2759"/>
<evidence type="ECO:0000313" key="7">
    <source>
        <dbReference type="Proteomes" id="UP000759131"/>
    </source>
</evidence>
<dbReference type="Proteomes" id="UP000759131">
    <property type="component" value="Unassembled WGS sequence"/>
</dbReference>
<evidence type="ECO:0000256" key="4">
    <source>
        <dbReference type="SAM" id="Coils"/>
    </source>
</evidence>
<feature type="coiled-coil region" evidence="4">
    <location>
        <begin position="229"/>
        <end position="256"/>
    </location>
</feature>
<dbReference type="InterPro" id="IPR011990">
    <property type="entry name" value="TPR-like_helical_dom_sf"/>
</dbReference>
<feature type="compositionally biased region" description="Low complexity" evidence="5">
    <location>
        <begin position="288"/>
        <end position="303"/>
    </location>
</feature>
<accession>A0A7R9Q5G8</accession>
<comment type="similarity">
    <text evidence="1">Belongs to the MDM20/NAA25 family.</text>
</comment>
<dbReference type="GO" id="GO:0031416">
    <property type="term" value="C:NatB complex"/>
    <property type="evidence" value="ECO:0007669"/>
    <property type="project" value="TreeGrafter"/>
</dbReference>
<dbReference type="EMBL" id="CAJPIZ010010115">
    <property type="protein sequence ID" value="CAG2112305.1"/>
    <property type="molecule type" value="Genomic_DNA"/>
</dbReference>
<dbReference type="EMBL" id="OC864690">
    <property type="protein sequence ID" value="CAD7631875.1"/>
    <property type="molecule type" value="Genomic_DNA"/>
</dbReference>
<protein>
    <recommendedName>
        <fullName evidence="3">N-terminal acetyltransferase B complex subunit MDM20 homolog</fullName>
    </recommendedName>
</protein>
<reference evidence="6" key="1">
    <citation type="submission" date="2020-11" db="EMBL/GenBank/DDBJ databases">
        <authorList>
            <person name="Tran Van P."/>
        </authorList>
    </citation>
    <scope>NUCLEOTIDE SEQUENCE</scope>
</reference>
<dbReference type="PANTHER" id="PTHR22767:SF3">
    <property type="entry name" value="N-ALPHA-ACETYLTRANSFERASE 25, NATB AUXILIARY SUBUNIT"/>
    <property type="match status" value="1"/>
</dbReference>
<dbReference type="SUPFAM" id="SSF48452">
    <property type="entry name" value="TPR-like"/>
    <property type="match status" value="1"/>
</dbReference>
<dbReference type="Gene3D" id="1.25.40.1040">
    <property type="match status" value="1"/>
</dbReference>
<organism evidence="6">
    <name type="scientific">Medioppia subpectinata</name>
    <dbReference type="NCBI Taxonomy" id="1979941"/>
    <lineage>
        <taxon>Eukaryota</taxon>
        <taxon>Metazoa</taxon>
        <taxon>Ecdysozoa</taxon>
        <taxon>Arthropoda</taxon>
        <taxon>Chelicerata</taxon>
        <taxon>Arachnida</taxon>
        <taxon>Acari</taxon>
        <taxon>Acariformes</taxon>
        <taxon>Sarcoptiformes</taxon>
        <taxon>Oribatida</taxon>
        <taxon>Brachypylina</taxon>
        <taxon>Oppioidea</taxon>
        <taxon>Oppiidae</taxon>
        <taxon>Medioppia</taxon>
    </lineage>
</organism>
<keyword evidence="7" id="KW-1185">Reference proteome</keyword>
<dbReference type="AlphaFoldDB" id="A0A7R9Q5G8"/>
<evidence type="ECO:0000256" key="5">
    <source>
        <dbReference type="SAM" id="MobiDB-lite"/>
    </source>
</evidence>
<keyword evidence="2" id="KW-0802">TPR repeat</keyword>
<evidence type="ECO:0000256" key="1">
    <source>
        <dbReference type="ARBA" id="ARBA00006298"/>
    </source>
</evidence>
<dbReference type="PANTHER" id="PTHR22767">
    <property type="entry name" value="N-TERMINAL ACETYLTRANSFERASE-RELATED"/>
    <property type="match status" value="1"/>
</dbReference>
<sequence>MMAKNVDNSHINERRLRPIYDCLDNGNNKKALQEADKVLKKQKDLLCAKVLKSLALLRMGRQEESLRHLKEVHADCPTDDSTLQAMTICYRELHKAELIADAYENAVKKDPSNEELHSHLFMAYVRLSDYKKQHLTALGLYKLKPKNPYYFWAVMSILMQAISDKESKLAHSLALPLAEKMCKRFLEENKIEAEAEVELYLMTLEKQKKYNEMLSVMDSPVGAKLSNHLDFLSKRRADLLRRLDRYEDAFNAYKQLIDNNIDQIDYYTELIDIAFVLNEKSSAEANDNQNSGVINSGSVSNGGANERAVQPRLRGPYLAKMVLFGRLEERQRTQADVEHLIKQMANSVIDLLFEYFVEFGSKQAAIYDMLFILEKFNLTEVEIQTLTLQMKQSIANITENYSDLNSMHRHMTYLYICHYLGQNDGLSASNRLDFVQHLGQIYEKHFENIIAKSDIMTTEPQSTDPFVTLMACVMFVNKEFDDNILIQTIVILENGLIKSPANFHFKLLLVKLYNMIGAVSASHTWLESLDIKHIQYDSLGYIFATQHMIGAHFNTSSQLLGNMLKFYSSNVKDTLDYMISCYKFGSFTKVEEILLFRDRLTNSLQYCLSAVDRMILDMILETKKNEVLIVMYYCSHSSTENIINYMEIDVENDKFVWNEISDNRDFSVIRSHHQKSESSVKESQKRTFDDEILWLKIRNLLIRAIAASHNLVNDEVKKKGLINNNNTETNGTEKRNNIDVLSELSVQFREYISCVHSSTFAESMLSLDEPNESRIVSFSKLNYFEVLSELIDFIISLNNEPKEGSLSSDPKSGDIFASIVDKLEESVNTCKTLFSVRSTLELLTNTMETLSLSIILLGICQSIMKYKMNINSSNKKNRRKKEVSTAGSAAAEDTTSYLVKTYASLVSKFEASAQRIDTILKAVNISSVLSERFVLDGLSTIGGQRVDTDSNEY</sequence>
<proteinExistence type="inferred from homology"/>
<evidence type="ECO:0000256" key="2">
    <source>
        <dbReference type="ARBA" id="ARBA00022803"/>
    </source>
</evidence>
<name>A0A7R9Q5G8_9ACAR</name>
<dbReference type="InterPro" id="IPR019183">
    <property type="entry name" value="NAA25_NatB_aux_su"/>
</dbReference>
<gene>
    <name evidence="6" type="ORF">OSB1V03_LOCUS12284</name>
</gene>
<dbReference type="Pfam" id="PF09797">
    <property type="entry name" value="NatB_MDM20"/>
    <property type="match status" value="1"/>
</dbReference>
<keyword evidence="4" id="KW-0175">Coiled coil</keyword>